<gene>
    <name evidence="4" type="ORF">POM88_022509</name>
</gene>
<dbReference type="Proteomes" id="UP001237642">
    <property type="component" value="Unassembled WGS sequence"/>
</dbReference>
<evidence type="ECO:0000313" key="5">
    <source>
        <dbReference type="Proteomes" id="UP001237642"/>
    </source>
</evidence>
<evidence type="ECO:0000256" key="2">
    <source>
        <dbReference type="ARBA" id="ARBA00022472"/>
    </source>
</evidence>
<reference evidence="4" key="1">
    <citation type="submission" date="2023-02" db="EMBL/GenBank/DDBJ databases">
        <title>Genome of toxic invasive species Heracleum sosnowskyi carries increased number of genes despite the absence of recent whole-genome duplications.</title>
        <authorList>
            <person name="Schelkunov M."/>
            <person name="Shtratnikova V."/>
            <person name="Makarenko M."/>
            <person name="Klepikova A."/>
            <person name="Omelchenko D."/>
            <person name="Novikova G."/>
            <person name="Obukhova E."/>
            <person name="Bogdanov V."/>
            <person name="Penin A."/>
            <person name="Logacheva M."/>
        </authorList>
    </citation>
    <scope>NUCLEOTIDE SEQUENCE</scope>
    <source>
        <strain evidence="4">Hsosn_3</strain>
        <tissue evidence="4">Leaf</tissue>
    </source>
</reference>
<comment type="similarity">
    <text evidence="1">Belongs to the mTERF family.</text>
</comment>
<evidence type="ECO:0000313" key="4">
    <source>
        <dbReference type="EMBL" id="KAK1384774.1"/>
    </source>
</evidence>
<reference evidence="4" key="2">
    <citation type="submission" date="2023-05" db="EMBL/GenBank/DDBJ databases">
        <authorList>
            <person name="Schelkunov M.I."/>
        </authorList>
    </citation>
    <scope>NUCLEOTIDE SEQUENCE</scope>
    <source>
        <strain evidence="4">Hsosn_3</strain>
        <tissue evidence="4">Leaf</tissue>
    </source>
</reference>
<evidence type="ECO:0000256" key="1">
    <source>
        <dbReference type="ARBA" id="ARBA00007692"/>
    </source>
</evidence>
<keyword evidence="2" id="KW-0806">Transcription termination</keyword>
<name>A0AAD8IFC1_9APIA</name>
<dbReference type="PANTHER" id="PTHR13068">
    <property type="entry name" value="CGI-12 PROTEIN-RELATED"/>
    <property type="match status" value="1"/>
</dbReference>
<evidence type="ECO:0000256" key="3">
    <source>
        <dbReference type="ARBA" id="ARBA00022946"/>
    </source>
</evidence>
<dbReference type="InterPro" id="IPR038538">
    <property type="entry name" value="MTERF_sf"/>
</dbReference>
<keyword evidence="3" id="KW-0809">Transit peptide</keyword>
<dbReference type="AlphaFoldDB" id="A0AAD8IFC1"/>
<organism evidence="4 5">
    <name type="scientific">Heracleum sosnowskyi</name>
    <dbReference type="NCBI Taxonomy" id="360622"/>
    <lineage>
        <taxon>Eukaryota</taxon>
        <taxon>Viridiplantae</taxon>
        <taxon>Streptophyta</taxon>
        <taxon>Embryophyta</taxon>
        <taxon>Tracheophyta</taxon>
        <taxon>Spermatophyta</taxon>
        <taxon>Magnoliopsida</taxon>
        <taxon>eudicotyledons</taxon>
        <taxon>Gunneridae</taxon>
        <taxon>Pentapetalae</taxon>
        <taxon>asterids</taxon>
        <taxon>campanulids</taxon>
        <taxon>Apiales</taxon>
        <taxon>Apiaceae</taxon>
        <taxon>Apioideae</taxon>
        <taxon>apioid superclade</taxon>
        <taxon>Tordylieae</taxon>
        <taxon>Tordyliinae</taxon>
        <taxon>Heracleum</taxon>
    </lineage>
</organism>
<proteinExistence type="inferred from homology"/>
<dbReference type="PANTHER" id="PTHR13068:SF103">
    <property type="entry name" value="MITOCHONDRIAL TRANSCRIPTION TERMINATION FACTOR FAMILY PROTEIN"/>
    <property type="match status" value="1"/>
</dbReference>
<dbReference type="EMBL" id="JAUIZM010000005">
    <property type="protein sequence ID" value="KAK1384774.1"/>
    <property type="molecule type" value="Genomic_DNA"/>
</dbReference>
<dbReference type="GO" id="GO:0003676">
    <property type="term" value="F:nucleic acid binding"/>
    <property type="evidence" value="ECO:0007669"/>
    <property type="project" value="InterPro"/>
</dbReference>
<dbReference type="Gene3D" id="1.25.70.10">
    <property type="entry name" value="Transcription termination factor 3, mitochondrial"/>
    <property type="match status" value="1"/>
</dbReference>
<accession>A0AAD8IFC1</accession>
<keyword evidence="2" id="KW-0804">Transcription</keyword>
<comment type="caution">
    <text evidence="4">The sequence shown here is derived from an EMBL/GenBank/DDBJ whole genome shotgun (WGS) entry which is preliminary data.</text>
</comment>
<keyword evidence="2" id="KW-0805">Transcription regulation</keyword>
<sequence length="263" mass="29746">MSEVYSLFSKNPQILSEKHAVTLWKAVGFLSEIGMETEAIAKVVTEQMPSLSFHPLKGPRTVLKSLEVDKATLCHIIKEDTSKLISLASRVASVNQTKLQNPSTYIEKTNFLLSLGYLENTEEMAKARKQFRGRGDQLQERFDCLVQAGLDYNVVASMIRHSPSVLNQSKEVLVKKIDCLRSCLGYPPESIVAFPSYLCYDIGRINLRFSMYAWLRKQGASKPNLSVSTLLVSSDARFVKDYVNIHPEGPVMWEYFRKSLNID</sequence>
<keyword evidence="5" id="KW-1185">Reference proteome</keyword>
<protein>
    <submittedName>
        <fullName evidence="4">Mitochondrial transcription termination factor, mTERF</fullName>
    </submittedName>
</protein>
<dbReference type="Pfam" id="PF02536">
    <property type="entry name" value="mTERF"/>
    <property type="match status" value="1"/>
</dbReference>
<dbReference type="GO" id="GO:0006353">
    <property type="term" value="P:DNA-templated transcription termination"/>
    <property type="evidence" value="ECO:0007669"/>
    <property type="project" value="UniProtKB-KW"/>
</dbReference>
<dbReference type="InterPro" id="IPR003690">
    <property type="entry name" value="MTERF"/>
</dbReference>